<evidence type="ECO:0000313" key="3">
    <source>
        <dbReference type="EMBL" id="CAD9771648.1"/>
    </source>
</evidence>
<dbReference type="PANTHER" id="PTHR12461">
    <property type="entry name" value="HYPOXIA-INDUCIBLE FACTOR 1 ALPHA INHIBITOR-RELATED"/>
    <property type="match status" value="1"/>
</dbReference>
<dbReference type="GO" id="GO:0000049">
    <property type="term" value="F:tRNA binding"/>
    <property type="evidence" value="ECO:0007669"/>
    <property type="project" value="TreeGrafter"/>
</dbReference>
<sequence length="264" mass="30462">MDFQNRNFEYKMIGFDELVAKAAGKSFPSYYYFRSTPANRTSVPDFWSQWPGLAPHIQMPGAIPRDKVFSSVLRVCSKGCLLFTHYDVMDNLLLQVRGSKHVVLYRPSDYDYLYISTNGKSSVRNPRRYDPQRFPLMELACPFECVLDEGDVLYIPALWFHNVMAQEFSIALNVFWRRLESSAYDQKDTFGNRDFVAAQRAQNGVWRAIKTLTSLPEYYRDFEARRLIQILRDRLLLPENIPASNSASPVAPSLEQGVKNVTSN</sequence>
<feature type="domain" description="JmjC" evidence="2">
    <location>
        <begin position="25"/>
        <end position="193"/>
    </location>
</feature>
<evidence type="ECO:0000256" key="1">
    <source>
        <dbReference type="SAM" id="MobiDB-lite"/>
    </source>
</evidence>
<dbReference type="SUPFAM" id="SSF51197">
    <property type="entry name" value="Clavaminate synthase-like"/>
    <property type="match status" value="1"/>
</dbReference>
<dbReference type="Pfam" id="PF13621">
    <property type="entry name" value="Cupin_8"/>
    <property type="match status" value="1"/>
</dbReference>
<feature type="region of interest" description="Disordered" evidence="1">
    <location>
        <begin position="245"/>
        <end position="264"/>
    </location>
</feature>
<dbReference type="Gene3D" id="6.10.140.1470">
    <property type="match status" value="1"/>
</dbReference>
<dbReference type="AlphaFoldDB" id="A0A7S2TYA6"/>
<dbReference type="InterPro" id="IPR041667">
    <property type="entry name" value="Cupin_8"/>
</dbReference>
<evidence type="ECO:0000259" key="2">
    <source>
        <dbReference type="PROSITE" id="PS51184"/>
    </source>
</evidence>
<organism evidence="3">
    <name type="scientific">Lotharella oceanica</name>
    <dbReference type="NCBI Taxonomy" id="641309"/>
    <lineage>
        <taxon>Eukaryota</taxon>
        <taxon>Sar</taxon>
        <taxon>Rhizaria</taxon>
        <taxon>Cercozoa</taxon>
        <taxon>Chlorarachniophyceae</taxon>
        <taxon>Lotharella</taxon>
    </lineage>
</organism>
<dbReference type="GO" id="GO:0031591">
    <property type="term" value="P:wybutosine biosynthetic process"/>
    <property type="evidence" value="ECO:0007669"/>
    <property type="project" value="TreeGrafter"/>
</dbReference>
<gene>
    <name evidence="3" type="ORF">LSP00402_LOCUS15638</name>
</gene>
<protein>
    <recommendedName>
        <fullName evidence="2">JmjC domain-containing protein</fullName>
    </recommendedName>
</protein>
<dbReference type="InterPro" id="IPR003347">
    <property type="entry name" value="JmjC_dom"/>
</dbReference>
<dbReference type="Gene3D" id="2.60.120.650">
    <property type="entry name" value="Cupin"/>
    <property type="match status" value="1"/>
</dbReference>
<proteinExistence type="predicted"/>
<dbReference type="PROSITE" id="PS51184">
    <property type="entry name" value="JMJC"/>
    <property type="match status" value="1"/>
</dbReference>
<dbReference type="EMBL" id="HBHP01025217">
    <property type="protein sequence ID" value="CAD9771648.1"/>
    <property type="molecule type" value="Transcribed_RNA"/>
</dbReference>
<accession>A0A7S2TYA6</accession>
<name>A0A7S2TYA6_9EUKA</name>
<dbReference type="PANTHER" id="PTHR12461:SF104">
    <property type="entry name" value="TRNA WYBUTOSINE-SYNTHESIZING PROTEIN 5"/>
    <property type="match status" value="1"/>
</dbReference>
<reference evidence="3" key="1">
    <citation type="submission" date="2021-01" db="EMBL/GenBank/DDBJ databases">
        <authorList>
            <person name="Corre E."/>
            <person name="Pelletier E."/>
            <person name="Niang G."/>
            <person name="Scheremetjew M."/>
            <person name="Finn R."/>
            <person name="Kale V."/>
            <person name="Holt S."/>
            <person name="Cochrane G."/>
            <person name="Meng A."/>
            <person name="Brown T."/>
            <person name="Cohen L."/>
        </authorList>
    </citation>
    <scope>NUCLEOTIDE SEQUENCE</scope>
    <source>
        <strain evidence="3">CCMP622</strain>
    </source>
</reference>